<evidence type="ECO:0000256" key="1">
    <source>
        <dbReference type="SAM" id="MobiDB-lite"/>
    </source>
</evidence>
<evidence type="ECO:0000313" key="3">
    <source>
        <dbReference type="EMBL" id="PQO47034.1"/>
    </source>
</evidence>
<sequence length="131" mass="14162">MDPPIVSKKRRSHKNLSRPEAQASSGESQATESLTILWSLSIFATLVFVVGVVLMWGAMALWQLAEGPRDTLYAFSDLLLFTAVVTGSVGGLLTPIVQSRRKRKAPKSLQMTALAIALAPWVLVVIAMAGR</sequence>
<accession>A0A2S8GSM6</accession>
<gene>
    <name evidence="3" type="ORF">C5Y93_05955</name>
</gene>
<organism evidence="3 4">
    <name type="scientific">Blastopirellula marina</name>
    <dbReference type="NCBI Taxonomy" id="124"/>
    <lineage>
        <taxon>Bacteria</taxon>
        <taxon>Pseudomonadati</taxon>
        <taxon>Planctomycetota</taxon>
        <taxon>Planctomycetia</taxon>
        <taxon>Pirellulales</taxon>
        <taxon>Pirellulaceae</taxon>
        <taxon>Blastopirellula</taxon>
    </lineage>
</organism>
<dbReference type="Proteomes" id="UP000237819">
    <property type="component" value="Unassembled WGS sequence"/>
</dbReference>
<comment type="caution">
    <text evidence="3">The sequence shown here is derived from an EMBL/GenBank/DDBJ whole genome shotgun (WGS) entry which is preliminary data.</text>
</comment>
<keyword evidence="2" id="KW-1133">Transmembrane helix</keyword>
<keyword evidence="2" id="KW-0472">Membrane</keyword>
<feature type="compositionally biased region" description="Basic residues" evidence="1">
    <location>
        <begin position="7"/>
        <end position="16"/>
    </location>
</feature>
<protein>
    <submittedName>
        <fullName evidence="3">Uncharacterized protein</fullName>
    </submittedName>
</protein>
<dbReference type="EMBL" id="PUHZ01000006">
    <property type="protein sequence ID" value="PQO47034.1"/>
    <property type="molecule type" value="Genomic_DNA"/>
</dbReference>
<evidence type="ECO:0000313" key="4">
    <source>
        <dbReference type="Proteomes" id="UP000237819"/>
    </source>
</evidence>
<feature type="region of interest" description="Disordered" evidence="1">
    <location>
        <begin position="1"/>
        <end position="29"/>
    </location>
</feature>
<name>A0A2S8GSM6_9BACT</name>
<keyword evidence="2" id="KW-0812">Transmembrane</keyword>
<dbReference type="AlphaFoldDB" id="A0A2S8GSM6"/>
<reference evidence="3 4" key="1">
    <citation type="submission" date="2018-02" db="EMBL/GenBank/DDBJ databases">
        <title>Comparative genomes isolates from brazilian mangrove.</title>
        <authorList>
            <person name="Araujo J.E."/>
            <person name="Taketani R.G."/>
            <person name="Silva M.C.P."/>
            <person name="Loureco M.V."/>
            <person name="Andreote F.D."/>
        </authorList>
    </citation>
    <scope>NUCLEOTIDE SEQUENCE [LARGE SCALE GENOMIC DNA]</scope>
    <source>
        <strain evidence="3 4">Nap-Phe MGV</strain>
    </source>
</reference>
<evidence type="ECO:0000256" key="2">
    <source>
        <dbReference type="SAM" id="Phobius"/>
    </source>
</evidence>
<feature type="transmembrane region" description="Helical" evidence="2">
    <location>
        <begin position="36"/>
        <end position="58"/>
    </location>
</feature>
<proteinExistence type="predicted"/>
<feature type="transmembrane region" description="Helical" evidence="2">
    <location>
        <begin position="78"/>
        <end position="97"/>
    </location>
</feature>
<feature type="transmembrane region" description="Helical" evidence="2">
    <location>
        <begin position="109"/>
        <end position="129"/>
    </location>
</feature>